<sequence>MKDRDVASCRACERFVLQIPGWTTFVQSYWLLRADWRAEPGFFHGALHFSCLSGWEHEEAFRRELVEILTGRGRPITVEAEDGAHVLEQPGLYYSELVHQDGEWSIHRNTSTDRWLILSRRGPWFFLDARQLDALAQGLPARADEGGERVRLPEGLELEIDSASLAGLLDALAIRDRYPGLLEHGSPDYQVWGYFPKKRGLAYSVAVDLPLPRSAAEFLAGYAREYEPIRFDEPG</sequence>
<comment type="caution">
    <text evidence="1">The sequence shown here is derived from an EMBL/GenBank/DDBJ whole genome shotgun (WGS) entry which is preliminary data.</text>
</comment>
<reference evidence="2" key="1">
    <citation type="submission" date="2023-07" db="EMBL/GenBank/DDBJ databases">
        <title>30 novel species of actinomycetes from the DSMZ collection.</title>
        <authorList>
            <person name="Nouioui I."/>
        </authorList>
    </citation>
    <scope>NUCLEOTIDE SEQUENCE [LARGE SCALE GENOMIC DNA]</scope>
    <source>
        <strain evidence="2">DSM 44918</strain>
    </source>
</reference>
<gene>
    <name evidence="1" type="ORF">RNC47_29520</name>
</gene>
<evidence type="ECO:0000313" key="1">
    <source>
        <dbReference type="EMBL" id="MDT0322463.1"/>
    </source>
</evidence>
<protein>
    <submittedName>
        <fullName evidence="1">Uncharacterized protein</fullName>
    </submittedName>
</protein>
<keyword evidence="2" id="KW-1185">Reference proteome</keyword>
<dbReference type="Proteomes" id="UP001183420">
    <property type="component" value="Unassembled WGS sequence"/>
</dbReference>
<accession>A0ABU2LXY8</accession>
<dbReference type="RefSeq" id="WP_311603077.1">
    <property type="nucleotide sequence ID" value="NZ_JAVREM010000064.1"/>
</dbReference>
<evidence type="ECO:0000313" key="2">
    <source>
        <dbReference type="Proteomes" id="UP001183420"/>
    </source>
</evidence>
<dbReference type="EMBL" id="JAVREM010000064">
    <property type="protein sequence ID" value="MDT0322463.1"/>
    <property type="molecule type" value="Genomic_DNA"/>
</dbReference>
<organism evidence="1 2">
    <name type="scientific">Streptomyces millisiae</name>
    <dbReference type="NCBI Taxonomy" id="3075542"/>
    <lineage>
        <taxon>Bacteria</taxon>
        <taxon>Bacillati</taxon>
        <taxon>Actinomycetota</taxon>
        <taxon>Actinomycetes</taxon>
        <taxon>Kitasatosporales</taxon>
        <taxon>Streptomycetaceae</taxon>
        <taxon>Streptomyces</taxon>
    </lineage>
</organism>
<proteinExistence type="predicted"/>
<name>A0ABU2LXY8_9ACTN</name>